<dbReference type="Gene3D" id="3.90.1300.10">
    <property type="entry name" value="Amidase signature (AS) domain"/>
    <property type="match status" value="1"/>
</dbReference>
<dbReference type="EnsemblPlants" id="AET5Gv20204000.1">
    <property type="protein sequence ID" value="AET5Gv20204000.1"/>
    <property type="gene ID" value="AET5Gv20204000"/>
</dbReference>
<dbReference type="AlphaFoldDB" id="A0A453JVF3"/>
<dbReference type="PANTHER" id="PTHR46310">
    <property type="entry name" value="AMIDASE 1"/>
    <property type="match status" value="1"/>
</dbReference>
<keyword evidence="2" id="KW-1185">Reference proteome</keyword>
<dbReference type="Gramene" id="AET5Gv20204000.1">
    <property type="protein sequence ID" value="AET5Gv20204000.1"/>
    <property type="gene ID" value="AET5Gv20204000"/>
</dbReference>
<reference evidence="1" key="5">
    <citation type="journal article" date="2021" name="G3 (Bethesda)">
        <title>Aegilops tauschii genome assembly Aet v5.0 features greater sequence contiguity and improved annotation.</title>
        <authorList>
            <person name="Wang L."/>
            <person name="Zhu T."/>
            <person name="Rodriguez J.C."/>
            <person name="Deal K.R."/>
            <person name="Dubcovsky J."/>
            <person name="McGuire P.E."/>
            <person name="Lux T."/>
            <person name="Spannagl M."/>
            <person name="Mayer K.F.X."/>
            <person name="Baldrich P."/>
            <person name="Meyers B.C."/>
            <person name="Huo N."/>
            <person name="Gu Y.Q."/>
            <person name="Zhou H."/>
            <person name="Devos K.M."/>
            <person name="Bennetzen J.L."/>
            <person name="Unver T."/>
            <person name="Budak H."/>
            <person name="Gulick P.J."/>
            <person name="Galiba G."/>
            <person name="Kalapos B."/>
            <person name="Nelson D.R."/>
            <person name="Li P."/>
            <person name="You F.M."/>
            <person name="Luo M.C."/>
            <person name="Dvorak J."/>
        </authorList>
    </citation>
    <scope>NUCLEOTIDE SEQUENCE [LARGE SCALE GENOMIC DNA]</scope>
    <source>
        <strain evidence="1">cv. AL8/78</strain>
    </source>
</reference>
<dbReference type="InterPro" id="IPR036928">
    <property type="entry name" value="AS_sf"/>
</dbReference>
<reference evidence="2" key="2">
    <citation type="journal article" date="2017" name="Nat. Plants">
        <title>The Aegilops tauschii genome reveals multiple impacts of transposons.</title>
        <authorList>
            <person name="Zhao G."/>
            <person name="Zou C."/>
            <person name="Li K."/>
            <person name="Wang K."/>
            <person name="Li T."/>
            <person name="Gao L."/>
            <person name="Zhang X."/>
            <person name="Wang H."/>
            <person name="Yang Z."/>
            <person name="Liu X."/>
            <person name="Jiang W."/>
            <person name="Mao L."/>
            <person name="Kong X."/>
            <person name="Jiao Y."/>
            <person name="Jia J."/>
        </authorList>
    </citation>
    <scope>NUCLEOTIDE SEQUENCE [LARGE SCALE GENOMIC DNA]</scope>
    <source>
        <strain evidence="2">cv. AL8/78</strain>
    </source>
</reference>
<proteinExistence type="predicted"/>
<reference evidence="2" key="1">
    <citation type="journal article" date="2014" name="Science">
        <title>Ancient hybridizations among the ancestral genomes of bread wheat.</title>
        <authorList>
            <consortium name="International Wheat Genome Sequencing Consortium,"/>
            <person name="Marcussen T."/>
            <person name="Sandve S.R."/>
            <person name="Heier L."/>
            <person name="Spannagl M."/>
            <person name="Pfeifer M."/>
            <person name="Jakobsen K.S."/>
            <person name="Wulff B.B."/>
            <person name="Steuernagel B."/>
            <person name="Mayer K.F."/>
            <person name="Olsen O.A."/>
        </authorList>
    </citation>
    <scope>NUCLEOTIDE SEQUENCE [LARGE SCALE GENOMIC DNA]</scope>
    <source>
        <strain evidence="2">cv. AL8/78</strain>
    </source>
</reference>
<dbReference type="Proteomes" id="UP000015105">
    <property type="component" value="Chromosome 5D"/>
</dbReference>
<reference evidence="1" key="3">
    <citation type="journal article" date="2017" name="Nature">
        <title>Genome sequence of the progenitor of the wheat D genome Aegilops tauschii.</title>
        <authorList>
            <person name="Luo M.C."/>
            <person name="Gu Y.Q."/>
            <person name="Puiu D."/>
            <person name="Wang H."/>
            <person name="Twardziok S.O."/>
            <person name="Deal K.R."/>
            <person name="Huo N."/>
            <person name="Zhu T."/>
            <person name="Wang L."/>
            <person name="Wang Y."/>
            <person name="McGuire P.E."/>
            <person name="Liu S."/>
            <person name="Long H."/>
            <person name="Ramasamy R.K."/>
            <person name="Rodriguez J.C."/>
            <person name="Van S.L."/>
            <person name="Yuan L."/>
            <person name="Wang Z."/>
            <person name="Xia Z."/>
            <person name="Xiao L."/>
            <person name="Anderson O.D."/>
            <person name="Ouyang S."/>
            <person name="Liang Y."/>
            <person name="Zimin A.V."/>
            <person name="Pertea G."/>
            <person name="Qi P."/>
            <person name="Bennetzen J.L."/>
            <person name="Dai X."/>
            <person name="Dawson M.W."/>
            <person name="Muller H.G."/>
            <person name="Kugler K."/>
            <person name="Rivarola-Duarte L."/>
            <person name="Spannagl M."/>
            <person name="Mayer K.F.X."/>
            <person name="Lu F.H."/>
            <person name="Bevan M.W."/>
            <person name="Leroy P."/>
            <person name="Li P."/>
            <person name="You F.M."/>
            <person name="Sun Q."/>
            <person name="Liu Z."/>
            <person name="Lyons E."/>
            <person name="Wicker T."/>
            <person name="Salzberg S.L."/>
            <person name="Devos K.M."/>
            <person name="Dvorak J."/>
        </authorList>
    </citation>
    <scope>NUCLEOTIDE SEQUENCE [LARGE SCALE GENOMIC DNA]</scope>
    <source>
        <strain evidence="1">cv. AL8/78</strain>
    </source>
</reference>
<reference evidence="1" key="4">
    <citation type="submission" date="2019-03" db="UniProtKB">
        <authorList>
            <consortium name="EnsemblPlants"/>
        </authorList>
    </citation>
    <scope>IDENTIFICATION</scope>
</reference>
<name>A0A453JVF3_AEGTS</name>
<evidence type="ECO:0008006" key="3">
    <source>
        <dbReference type="Google" id="ProtNLM"/>
    </source>
</evidence>
<dbReference type="PANTHER" id="PTHR46310:SF7">
    <property type="entry name" value="AMIDASE 1"/>
    <property type="match status" value="1"/>
</dbReference>
<organism evidence="1 2">
    <name type="scientific">Aegilops tauschii subsp. strangulata</name>
    <name type="common">Goatgrass</name>
    <dbReference type="NCBI Taxonomy" id="200361"/>
    <lineage>
        <taxon>Eukaryota</taxon>
        <taxon>Viridiplantae</taxon>
        <taxon>Streptophyta</taxon>
        <taxon>Embryophyta</taxon>
        <taxon>Tracheophyta</taxon>
        <taxon>Spermatophyta</taxon>
        <taxon>Magnoliopsida</taxon>
        <taxon>Liliopsida</taxon>
        <taxon>Poales</taxon>
        <taxon>Poaceae</taxon>
        <taxon>BOP clade</taxon>
        <taxon>Pooideae</taxon>
        <taxon>Triticodae</taxon>
        <taxon>Triticeae</taxon>
        <taxon>Triticinae</taxon>
        <taxon>Aegilops</taxon>
    </lineage>
</organism>
<dbReference type="SUPFAM" id="SSF75304">
    <property type="entry name" value="Amidase signature (AS) enzymes"/>
    <property type="match status" value="1"/>
</dbReference>
<evidence type="ECO:0000313" key="1">
    <source>
        <dbReference type="EnsemblPlants" id="AET5Gv20204000.1"/>
    </source>
</evidence>
<sequence>MDDLHAVRTEFKSALATLLKKDGILAIPTVHGATPKLGMDAALLEDFRARAFSLLSIAGMPGFCQASIPLGTCCGIPV</sequence>
<evidence type="ECO:0000313" key="2">
    <source>
        <dbReference type="Proteomes" id="UP000015105"/>
    </source>
</evidence>
<accession>A0A453JVF3</accession>
<protein>
    <recommendedName>
        <fullName evidence="3">Amidase domain-containing protein</fullName>
    </recommendedName>
</protein>